<dbReference type="OrthoDB" id="9778494at2"/>
<dbReference type="InterPro" id="IPR019734">
    <property type="entry name" value="TPR_rpt"/>
</dbReference>
<dbReference type="PROSITE" id="PS50005">
    <property type="entry name" value="TPR"/>
    <property type="match status" value="1"/>
</dbReference>
<keyword evidence="1" id="KW-0802">TPR repeat</keyword>
<dbReference type="AlphaFoldDB" id="A0A1M5CRY7"/>
<dbReference type="SMART" id="SM00028">
    <property type="entry name" value="TPR"/>
    <property type="match status" value="4"/>
</dbReference>
<dbReference type="PANTHER" id="PTHR45588:SF1">
    <property type="entry name" value="WW DOMAIN-CONTAINING PROTEIN"/>
    <property type="match status" value="1"/>
</dbReference>
<evidence type="ECO:0000256" key="1">
    <source>
        <dbReference type="PROSITE-ProRule" id="PRU00339"/>
    </source>
</evidence>
<sequence length="567" mass="64560">MGTINISQINWKLLLPSFALGGLLFFISFLSACSQQQSESKHIVEGQIAPLLEGIGSHHFEISTDDTLAQDFFNQGLTLSYGFNHKEANRTFRQVAKLDPENPMAWWGAALVLGPNINAAMPEENISRAWEALQKAQQLKDNSTQKEQDYIEALSYRYAEDPPEDRTPLDSAYAEAMGKLVEKYPNDLDARTLYAEALMDLHPWNYWKANGEPQPWTPEILSTLEFVIERNPGHPGANHLYIHAVEAEQPEKALPSADKLRELVPGAGHLVHMPSHIYIRTGDYHEGTLANERAVKADNKYVTQCRQQGIYPLAYVPHNYHFLWATATMEGRANRSIEAAQSTSRLVDTETMREPGLGTLQHYWVIPLYDHVRFARWDKILSYPEPADDLIYPRGVWHYARGMAHVGQGNLETARQELENLKTIAADDTLKEVTIWDINTTQELMRIASRVLEGELLARKSNFNKAIDLLQKAVEIEDQLTYNEPPDWFFPVRHNLGSILLNADRPAEAEEVYRQDLKKFPDNGWSLYGLWQSLEAQGKTEEAVKVKKQFNDAWRHADVDLSASRIM</sequence>
<keyword evidence="3" id="KW-1185">Reference proteome</keyword>
<dbReference type="Proteomes" id="UP000184041">
    <property type="component" value="Unassembled WGS sequence"/>
</dbReference>
<name>A0A1M5CRY7_9BACT</name>
<dbReference type="SUPFAM" id="SSF48452">
    <property type="entry name" value="TPR-like"/>
    <property type="match status" value="2"/>
</dbReference>
<evidence type="ECO:0000313" key="2">
    <source>
        <dbReference type="EMBL" id="SHF57490.1"/>
    </source>
</evidence>
<dbReference type="Gene3D" id="1.25.40.10">
    <property type="entry name" value="Tetratricopeptide repeat domain"/>
    <property type="match status" value="2"/>
</dbReference>
<gene>
    <name evidence="2" type="ORF">SAMN05443144_11070</name>
</gene>
<organism evidence="2 3">
    <name type="scientific">Fodinibius roseus</name>
    <dbReference type="NCBI Taxonomy" id="1194090"/>
    <lineage>
        <taxon>Bacteria</taxon>
        <taxon>Pseudomonadati</taxon>
        <taxon>Balneolota</taxon>
        <taxon>Balneolia</taxon>
        <taxon>Balneolales</taxon>
        <taxon>Balneolaceae</taxon>
        <taxon>Fodinibius</taxon>
    </lineage>
</organism>
<dbReference type="PANTHER" id="PTHR45588">
    <property type="entry name" value="TPR DOMAIN-CONTAINING PROTEIN"/>
    <property type="match status" value="1"/>
</dbReference>
<feature type="repeat" description="TPR" evidence="1">
    <location>
        <begin position="69"/>
        <end position="102"/>
    </location>
</feature>
<proteinExistence type="predicted"/>
<dbReference type="RefSeq" id="WP_084088208.1">
    <property type="nucleotide sequence ID" value="NZ_FQUS01000010.1"/>
</dbReference>
<reference evidence="2 3" key="1">
    <citation type="submission" date="2016-11" db="EMBL/GenBank/DDBJ databases">
        <authorList>
            <person name="Jaros S."/>
            <person name="Januszkiewicz K."/>
            <person name="Wedrychowicz H."/>
        </authorList>
    </citation>
    <scope>NUCLEOTIDE SEQUENCE [LARGE SCALE GENOMIC DNA]</scope>
    <source>
        <strain evidence="2 3">DSM 21986</strain>
    </source>
</reference>
<protein>
    <submittedName>
        <fullName evidence="2">Tetratricopeptide repeat-containing protein</fullName>
    </submittedName>
</protein>
<dbReference type="InterPro" id="IPR011990">
    <property type="entry name" value="TPR-like_helical_dom_sf"/>
</dbReference>
<evidence type="ECO:0000313" key="3">
    <source>
        <dbReference type="Proteomes" id="UP000184041"/>
    </source>
</evidence>
<dbReference type="STRING" id="1194090.SAMN05443144_11070"/>
<dbReference type="EMBL" id="FQUS01000010">
    <property type="protein sequence ID" value="SHF57490.1"/>
    <property type="molecule type" value="Genomic_DNA"/>
</dbReference>
<accession>A0A1M5CRY7</accession>